<gene>
    <name evidence="2" type="ORF">SGCZBJ_23010</name>
</gene>
<dbReference type="InterPro" id="IPR006311">
    <property type="entry name" value="TAT_signal"/>
</dbReference>
<organism evidence="2 3">
    <name type="scientific">Caulobacter zeae</name>
    <dbReference type="NCBI Taxonomy" id="2055137"/>
    <lineage>
        <taxon>Bacteria</taxon>
        <taxon>Pseudomonadati</taxon>
        <taxon>Pseudomonadota</taxon>
        <taxon>Alphaproteobacteria</taxon>
        <taxon>Caulobacterales</taxon>
        <taxon>Caulobacteraceae</taxon>
        <taxon>Caulobacter</taxon>
    </lineage>
</organism>
<protein>
    <recommendedName>
        <fullName evidence="4">DUF1501 domain-containing protein</fullName>
    </recommendedName>
</protein>
<dbReference type="Proteomes" id="UP000234479">
    <property type="component" value="Unassembled WGS sequence"/>
</dbReference>
<reference evidence="2 3" key="1">
    <citation type="submission" date="2017-12" db="EMBL/GenBank/DDBJ databases">
        <title>The genome sequence of Caulobacter sp. 410.</title>
        <authorList>
            <person name="Gao J."/>
            <person name="Mao X."/>
            <person name="Sun J."/>
        </authorList>
    </citation>
    <scope>NUCLEOTIDE SEQUENCE [LARGE SCALE GENOMIC DNA]</scope>
    <source>
        <strain evidence="2 3">410</strain>
    </source>
</reference>
<sequence>MTLSRRDFGRLLAGASATAALAQIGVSAAVADTSSYRAMVGVFLFGGNDAWNMVVPTDERYADYAAKRSAIAVRQDALTPLTGTAFGLHPAMASLKSAWDEGALSVVLNTGTLFQPLTKTIYQSRPDLRPLNLMSHEDQQNEWQGMRMREKNLDGFMGRILDRAEAAEIPPLVSIAGSQLALLGSRKSPLILPSSGGISRAGYNAASTDAATIARQQALNTFSDASAFGAVTDFTGRGMSSAYAQAATANAIVTSTTSVVDQHFKNPTTGATLTSEISRQLLRAARMIEARNTLGHAKQTFFVSQGGYDTHNGQVASHNSLYADLAMALAAFYNAMKALGVANNVTAFTMSDFGRVYKPNANAGTDHAWGSNHLVLGAGLAKGKVHGRYPDTTYGGAEDAYNDGRWIPSIAVEEYVGAIAQWYGVSPADMPYVFPNWATWNGGGRGPVPLFG</sequence>
<keyword evidence="3" id="KW-1185">Reference proteome</keyword>
<dbReference type="OrthoDB" id="9779968at2"/>
<dbReference type="InterPro" id="IPR010869">
    <property type="entry name" value="DUF1501"/>
</dbReference>
<evidence type="ECO:0008006" key="4">
    <source>
        <dbReference type="Google" id="ProtNLM"/>
    </source>
</evidence>
<evidence type="ECO:0000256" key="1">
    <source>
        <dbReference type="SAM" id="SignalP"/>
    </source>
</evidence>
<feature type="signal peptide" evidence="1">
    <location>
        <begin position="1"/>
        <end position="22"/>
    </location>
</feature>
<dbReference type="EMBL" id="PJRS01000047">
    <property type="protein sequence ID" value="PLR20001.1"/>
    <property type="molecule type" value="Genomic_DNA"/>
</dbReference>
<comment type="caution">
    <text evidence="2">The sequence shown here is derived from an EMBL/GenBank/DDBJ whole genome shotgun (WGS) entry which is preliminary data.</text>
</comment>
<dbReference type="PROSITE" id="PS51318">
    <property type="entry name" value="TAT"/>
    <property type="match status" value="1"/>
</dbReference>
<dbReference type="Pfam" id="PF07394">
    <property type="entry name" value="DUF1501"/>
    <property type="match status" value="1"/>
</dbReference>
<accession>A0A2N5D1S5</accession>
<evidence type="ECO:0000313" key="2">
    <source>
        <dbReference type="EMBL" id="PLR20001.1"/>
    </source>
</evidence>
<dbReference type="RefSeq" id="WP_101720256.1">
    <property type="nucleotide sequence ID" value="NZ_PJRS01000047.1"/>
</dbReference>
<dbReference type="AlphaFoldDB" id="A0A2N5D1S5"/>
<dbReference type="PANTHER" id="PTHR43737">
    <property type="entry name" value="BLL7424 PROTEIN"/>
    <property type="match status" value="1"/>
</dbReference>
<evidence type="ECO:0000313" key="3">
    <source>
        <dbReference type="Proteomes" id="UP000234479"/>
    </source>
</evidence>
<name>A0A2N5D1S5_9CAUL</name>
<proteinExistence type="predicted"/>
<dbReference type="PANTHER" id="PTHR43737:SF1">
    <property type="entry name" value="DUF1501 DOMAIN-CONTAINING PROTEIN"/>
    <property type="match status" value="1"/>
</dbReference>
<keyword evidence="1" id="KW-0732">Signal</keyword>
<feature type="chain" id="PRO_5014710704" description="DUF1501 domain-containing protein" evidence="1">
    <location>
        <begin position="23"/>
        <end position="452"/>
    </location>
</feature>